<comment type="catalytic activity">
    <reaction evidence="1">
        <text>Endonucleolytic cleavage to 5'-phosphomonoester.</text>
        <dbReference type="EC" id="3.1.26.4"/>
    </reaction>
</comment>
<keyword evidence="10" id="KW-1185">Reference proteome</keyword>
<dbReference type="PROSITE" id="PS50879">
    <property type="entry name" value="RNASE_H_1"/>
    <property type="match status" value="1"/>
</dbReference>
<dbReference type="KEGG" id="txa:HQN79_05455"/>
<keyword evidence="6" id="KW-0255">Endonuclease</keyword>
<dbReference type="InterPro" id="IPR012337">
    <property type="entry name" value="RNaseH-like_sf"/>
</dbReference>
<organism evidence="9 10">
    <name type="scientific">Thiomicrorhabdus xiamenensis</name>
    <dbReference type="NCBI Taxonomy" id="2739063"/>
    <lineage>
        <taxon>Bacteria</taxon>
        <taxon>Pseudomonadati</taxon>
        <taxon>Pseudomonadota</taxon>
        <taxon>Gammaproteobacteria</taxon>
        <taxon>Thiotrichales</taxon>
        <taxon>Piscirickettsiaceae</taxon>
        <taxon>Thiomicrorhabdus</taxon>
    </lineage>
</organism>
<evidence type="ECO:0000256" key="5">
    <source>
        <dbReference type="ARBA" id="ARBA00022723"/>
    </source>
</evidence>
<evidence type="ECO:0000259" key="8">
    <source>
        <dbReference type="PROSITE" id="PS50879"/>
    </source>
</evidence>
<keyword evidence="5" id="KW-0479">Metal-binding</keyword>
<keyword evidence="7 9" id="KW-0378">Hydrolase</keyword>
<sequence length="168" mass="19326">MDFRQHTPYALREPQSEYEFQLYSDGAYFKQCQLGGWGFAIYNKTGQLIDSLSGVQISHSSLEMELIAAIKALQWQLQQHPDSPIALFTDAQILLEGLFDKYPKWQENNWHSANGNPVVYAELWQQLYSLAQNAPVDFYWIKGHTANKQNQLADQLARENILKSQISS</sequence>
<evidence type="ECO:0000256" key="6">
    <source>
        <dbReference type="ARBA" id="ARBA00022759"/>
    </source>
</evidence>
<evidence type="ECO:0000256" key="1">
    <source>
        <dbReference type="ARBA" id="ARBA00000077"/>
    </source>
</evidence>
<dbReference type="GO" id="GO:0043137">
    <property type="term" value="P:DNA replication, removal of RNA primer"/>
    <property type="evidence" value="ECO:0007669"/>
    <property type="project" value="TreeGrafter"/>
</dbReference>
<dbReference type="EC" id="3.1.26.4" evidence="3"/>
<name>A0A7D4P473_9GAMM</name>
<evidence type="ECO:0000256" key="4">
    <source>
        <dbReference type="ARBA" id="ARBA00022722"/>
    </source>
</evidence>
<protein>
    <recommendedName>
        <fullName evidence="3">ribonuclease H</fullName>
        <ecNumber evidence="3">3.1.26.4</ecNumber>
    </recommendedName>
</protein>
<dbReference type="InterPro" id="IPR036397">
    <property type="entry name" value="RNaseH_sf"/>
</dbReference>
<feature type="domain" description="RNase H type-1" evidence="8">
    <location>
        <begin position="16"/>
        <end position="162"/>
    </location>
</feature>
<evidence type="ECO:0000256" key="3">
    <source>
        <dbReference type="ARBA" id="ARBA00012180"/>
    </source>
</evidence>
<dbReference type="InterPro" id="IPR050092">
    <property type="entry name" value="RNase_H"/>
</dbReference>
<keyword evidence="4" id="KW-0540">Nuclease</keyword>
<dbReference type="Gene3D" id="3.30.420.10">
    <property type="entry name" value="Ribonuclease H-like superfamily/Ribonuclease H"/>
    <property type="match status" value="1"/>
</dbReference>
<dbReference type="EMBL" id="CP054020">
    <property type="protein sequence ID" value="QKI89056.1"/>
    <property type="molecule type" value="Genomic_DNA"/>
</dbReference>
<gene>
    <name evidence="9" type="primary">rnhA</name>
    <name evidence="9" type="ORF">HQN79_05455</name>
</gene>
<comment type="similarity">
    <text evidence="2">Belongs to the RNase H family.</text>
</comment>
<dbReference type="InterPro" id="IPR002156">
    <property type="entry name" value="RNaseH_domain"/>
</dbReference>
<evidence type="ECO:0000313" key="9">
    <source>
        <dbReference type="EMBL" id="QKI89056.1"/>
    </source>
</evidence>
<dbReference type="GO" id="GO:0046872">
    <property type="term" value="F:metal ion binding"/>
    <property type="evidence" value="ECO:0007669"/>
    <property type="project" value="UniProtKB-KW"/>
</dbReference>
<accession>A0A7D4P473</accession>
<proteinExistence type="inferred from homology"/>
<evidence type="ECO:0000256" key="7">
    <source>
        <dbReference type="ARBA" id="ARBA00022801"/>
    </source>
</evidence>
<evidence type="ECO:0000313" key="10">
    <source>
        <dbReference type="Proteomes" id="UP000504724"/>
    </source>
</evidence>
<evidence type="ECO:0000256" key="2">
    <source>
        <dbReference type="ARBA" id="ARBA00005300"/>
    </source>
</evidence>
<dbReference type="SUPFAM" id="SSF53098">
    <property type="entry name" value="Ribonuclease H-like"/>
    <property type="match status" value="1"/>
</dbReference>
<dbReference type="Proteomes" id="UP000504724">
    <property type="component" value="Chromosome"/>
</dbReference>
<reference evidence="9 10" key="1">
    <citation type="submission" date="2020-05" db="EMBL/GenBank/DDBJ databases">
        <title>Thiomicrorhabdus sediminis sp.nov. and Thiomicrorhabdus xiamenensis sp.nov., novel sulfur-oxidizing bacteria isolated from coastal sediment.</title>
        <authorList>
            <person name="Liu X."/>
        </authorList>
    </citation>
    <scope>NUCLEOTIDE SEQUENCE [LARGE SCALE GENOMIC DNA]</scope>
    <source>
        <strain evidence="9 10">G2</strain>
    </source>
</reference>
<dbReference type="GO" id="GO:0004523">
    <property type="term" value="F:RNA-DNA hybrid ribonuclease activity"/>
    <property type="evidence" value="ECO:0007669"/>
    <property type="project" value="UniProtKB-EC"/>
</dbReference>
<dbReference type="GO" id="GO:0003676">
    <property type="term" value="F:nucleic acid binding"/>
    <property type="evidence" value="ECO:0007669"/>
    <property type="project" value="InterPro"/>
</dbReference>
<dbReference type="AlphaFoldDB" id="A0A7D4P473"/>
<dbReference type="RefSeq" id="WP_173284832.1">
    <property type="nucleotide sequence ID" value="NZ_CP054020.1"/>
</dbReference>
<dbReference type="PANTHER" id="PTHR10642">
    <property type="entry name" value="RIBONUCLEASE H1"/>
    <property type="match status" value="1"/>
</dbReference>
<dbReference type="PANTHER" id="PTHR10642:SF26">
    <property type="entry name" value="RIBONUCLEASE H1"/>
    <property type="match status" value="1"/>
</dbReference>
<dbReference type="Pfam" id="PF00075">
    <property type="entry name" value="RNase_H"/>
    <property type="match status" value="1"/>
</dbReference>